<keyword evidence="2" id="KW-1185">Reference proteome</keyword>
<proteinExistence type="predicted"/>
<dbReference type="AlphaFoldDB" id="A0AAV2F908"/>
<evidence type="ECO:0000313" key="2">
    <source>
        <dbReference type="Proteomes" id="UP001497516"/>
    </source>
</evidence>
<dbReference type="Proteomes" id="UP001497516">
    <property type="component" value="Chromosome 6"/>
</dbReference>
<gene>
    <name evidence="1" type="ORF">LTRI10_LOCUS34483</name>
</gene>
<protein>
    <submittedName>
        <fullName evidence="1">Uncharacterized protein</fullName>
    </submittedName>
</protein>
<name>A0AAV2F908_9ROSI</name>
<dbReference type="EMBL" id="OZ034819">
    <property type="protein sequence ID" value="CAL1393950.1"/>
    <property type="molecule type" value="Genomic_DNA"/>
</dbReference>
<accession>A0AAV2F908</accession>
<organism evidence="1 2">
    <name type="scientific">Linum trigynum</name>
    <dbReference type="NCBI Taxonomy" id="586398"/>
    <lineage>
        <taxon>Eukaryota</taxon>
        <taxon>Viridiplantae</taxon>
        <taxon>Streptophyta</taxon>
        <taxon>Embryophyta</taxon>
        <taxon>Tracheophyta</taxon>
        <taxon>Spermatophyta</taxon>
        <taxon>Magnoliopsida</taxon>
        <taxon>eudicotyledons</taxon>
        <taxon>Gunneridae</taxon>
        <taxon>Pentapetalae</taxon>
        <taxon>rosids</taxon>
        <taxon>fabids</taxon>
        <taxon>Malpighiales</taxon>
        <taxon>Linaceae</taxon>
        <taxon>Linum</taxon>
    </lineage>
</organism>
<evidence type="ECO:0000313" key="1">
    <source>
        <dbReference type="EMBL" id="CAL1393950.1"/>
    </source>
</evidence>
<reference evidence="1 2" key="1">
    <citation type="submission" date="2024-04" db="EMBL/GenBank/DDBJ databases">
        <authorList>
            <person name="Fracassetti M."/>
        </authorList>
    </citation>
    <scope>NUCLEOTIDE SEQUENCE [LARGE SCALE GENOMIC DNA]</scope>
</reference>
<sequence>MSMAVEEDRPAAWVLASNSGESAPLDRKSDDLDVGEGSLTCSRSAPAAMKGVRWVRWPLPARIAYNRGMTKMVYSSDEKNERMILYLFFLQSCFTKNYP</sequence>